<keyword evidence="5" id="KW-1185">Reference proteome</keyword>
<keyword evidence="1" id="KW-0863">Zinc-finger</keyword>
<comment type="caution">
    <text evidence="4">The sequence shown here is derived from an EMBL/GenBank/DDBJ whole genome shotgun (WGS) entry which is preliminary data.</text>
</comment>
<gene>
    <name evidence="4" type="ORF">Tco_0625153</name>
</gene>
<dbReference type="Proteomes" id="UP001151760">
    <property type="component" value="Unassembled WGS sequence"/>
</dbReference>
<proteinExistence type="predicted"/>
<dbReference type="Gene3D" id="4.10.60.10">
    <property type="entry name" value="Zinc finger, CCHC-type"/>
    <property type="match status" value="1"/>
</dbReference>
<dbReference type="InterPro" id="IPR036875">
    <property type="entry name" value="Znf_CCHC_sf"/>
</dbReference>
<dbReference type="InterPro" id="IPR001878">
    <property type="entry name" value="Znf_CCHC"/>
</dbReference>
<evidence type="ECO:0000259" key="3">
    <source>
        <dbReference type="PROSITE" id="PS50158"/>
    </source>
</evidence>
<sequence length="955" mass="107947">MTTLAKHIIVAGAENRSLMLEKSMYDSWASRIRLFIQGKKHGRMMLDSIDNVDYDVQQQDILPLSSTRLYNLFDKFTYVQGETLYPDPLALVANSPTLYNPSQSPQHSGSLMYPPPQQFTPVYAAPIHHQHHHTLVNPQQHSVSPQPFISPSVTQQSQAEFPQLDSSLAVPMFQQGEDPIECINKAMAFLSAVASRFPPSNNQLRTSSNPRNQATIQDGRVTVQQVQGRQTQSYAGTRNRGIATTSKRNFAAGQPRVVKCYNCQGEGHMARQCTQPKRPRNAAWFKEKLMLAEAQEAGQILDEEQLAFLADPGISEAPVAQQTIPQNLAFQTEDLDAYDSDCDDLSSAKAVQMANISSCDPEVLSEVPYSNSYPNDMINQDVQEMHYSKQIHIDDFQDNEIHSDSNTISYSQYQQESQNAVIQDTNSSAPNDLLVLSLVEQMTDHVAHLDKENQTNKMQEIDTLKETISNNVKEKQSLSTTLTVFKTECKEKESKYMDKEIVLENKNKELENTLCKVYRSMQAMHMLMKSQVHDVIFVIDDKETLILEKESRSKMLDKQNDQILIKQKINISPIDYLKLNKIKEDFGKRFVTKKELSAEQAFWLKHLNYNSDTSVKSHTLVRIEAPSELPKVSFVNESLKKLKYQLASFDKVLKKRTTSDAITAEFVHIAVNSVDILNVNKSCVDECNKCLKLETELLKKKDLIEKDVYDNSVEHVKKDIDEIETINIELEHNQFDSIRKTRVQSKEHSVSLIAQINAKSVKNLDLNAQLQEKIFAIAALKNKLRKLKGKNVVDNAVSKPSATIAPGIFKLDIEPISHRLKNNRNAHDVYLEKTIENTNTICGLVECARKHNPSEPLLESTCMFAKHVQELLVYVSKTCPSLTKPTEKLVVVTQMNKDKKVKFVKPVTSSRNISKQTDSHRTKYSNKTLLTSIGVNTTTSASGSKPSGNTKKNRI</sequence>
<dbReference type="Pfam" id="PF00098">
    <property type="entry name" value="zf-CCHC"/>
    <property type="match status" value="1"/>
</dbReference>
<protein>
    <submittedName>
        <fullName evidence="4">Retrovirus-related pol polyprotein from transposon TNT 1-94</fullName>
    </submittedName>
</protein>
<feature type="region of interest" description="Disordered" evidence="2">
    <location>
        <begin position="935"/>
        <end position="955"/>
    </location>
</feature>
<evidence type="ECO:0000313" key="4">
    <source>
        <dbReference type="EMBL" id="GJS51791.1"/>
    </source>
</evidence>
<reference evidence="4" key="1">
    <citation type="journal article" date="2022" name="Int. J. Mol. Sci.">
        <title>Draft Genome of Tanacetum Coccineum: Genomic Comparison of Closely Related Tanacetum-Family Plants.</title>
        <authorList>
            <person name="Yamashiro T."/>
            <person name="Shiraishi A."/>
            <person name="Nakayama K."/>
            <person name="Satake H."/>
        </authorList>
    </citation>
    <scope>NUCLEOTIDE SEQUENCE</scope>
</reference>
<dbReference type="EMBL" id="BQNB010008609">
    <property type="protein sequence ID" value="GJS51791.1"/>
    <property type="molecule type" value="Genomic_DNA"/>
</dbReference>
<evidence type="ECO:0000313" key="5">
    <source>
        <dbReference type="Proteomes" id="UP001151760"/>
    </source>
</evidence>
<reference evidence="4" key="2">
    <citation type="submission" date="2022-01" db="EMBL/GenBank/DDBJ databases">
        <authorList>
            <person name="Yamashiro T."/>
            <person name="Shiraishi A."/>
            <person name="Satake H."/>
            <person name="Nakayama K."/>
        </authorList>
    </citation>
    <scope>NUCLEOTIDE SEQUENCE</scope>
</reference>
<dbReference type="PROSITE" id="PS50158">
    <property type="entry name" value="ZF_CCHC"/>
    <property type="match status" value="1"/>
</dbReference>
<name>A0ABQ4WG10_9ASTR</name>
<evidence type="ECO:0000256" key="2">
    <source>
        <dbReference type="SAM" id="MobiDB-lite"/>
    </source>
</evidence>
<keyword evidence="1" id="KW-0479">Metal-binding</keyword>
<feature type="domain" description="CCHC-type" evidence="3">
    <location>
        <begin position="259"/>
        <end position="275"/>
    </location>
</feature>
<accession>A0ABQ4WG10</accession>
<dbReference type="SUPFAM" id="SSF57756">
    <property type="entry name" value="Retrovirus zinc finger-like domains"/>
    <property type="match status" value="1"/>
</dbReference>
<dbReference type="SMART" id="SM00343">
    <property type="entry name" value="ZnF_C2HC"/>
    <property type="match status" value="1"/>
</dbReference>
<organism evidence="4 5">
    <name type="scientific">Tanacetum coccineum</name>
    <dbReference type="NCBI Taxonomy" id="301880"/>
    <lineage>
        <taxon>Eukaryota</taxon>
        <taxon>Viridiplantae</taxon>
        <taxon>Streptophyta</taxon>
        <taxon>Embryophyta</taxon>
        <taxon>Tracheophyta</taxon>
        <taxon>Spermatophyta</taxon>
        <taxon>Magnoliopsida</taxon>
        <taxon>eudicotyledons</taxon>
        <taxon>Gunneridae</taxon>
        <taxon>Pentapetalae</taxon>
        <taxon>asterids</taxon>
        <taxon>campanulids</taxon>
        <taxon>Asterales</taxon>
        <taxon>Asteraceae</taxon>
        <taxon>Asteroideae</taxon>
        <taxon>Anthemideae</taxon>
        <taxon>Anthemidinae</taxon>
        <taxon>Tanacetum</taxon>
    </lineage>
</organism>
<evidence type="ECO:0000256" key="1">
    <source>
        <dbReference type="PROSITE-ProRule" id="PRU00047"/>
    </source>
</evidence>
<keyword evidence="1" id="KW-0862">Zinc</keyword>